<feature type="active site" description="Proton donor" evidence="6">
    <location>
        <position position="78"/>
    </location>
</feature>
<sequence length="146" mass="15941">MIENFQRPSKEEYFKEIVEVVAKRSTCTHAQVGALLVTADGQILSTGYNGSVALMPHCTDVGCLEDKDGHCIATVHAEQNAIAQAAKHGVSPEGAILYTTLFPCIACLKLVLASGVKHIKYINEYHAKNPYEEELIETLGIQVEKI</sequence>
<dbReference type="GO" id="GO:0006220">
    <property type="term" value="P:pyrimidine nucleotide metabolic process"/>
    <property type="evidence" value="ECO:0007669"/>
    <property type="project" value="InterPro"/>
</dbReference>
<name>A0A098D0F8_9LACT</name>
<dbReference type="PROSITE" id="PS00903">
    <property type="entry name" value="CYT_DCMP_DEAMINASES_1"/>
    <property type="match status" value="1"/>
</dbReference>
<dbReference type="GeneID" id="75143716"/>
<dbReference type="GO" id="GO:0008270">
    <property type="term" value="F:zinc ion binding"/>
    <property type="evidence" value="ECO:0007669"/>
    <property type="project" value="InterPro"/>
</dbReference>
<reference evidence="12" key="3">
    <citation type="submission" date="2023-02" db="EMBL/GenBank/DDBJ databases">
        <title>Comparative genomics and fermentation flavor characterization of five lactic acid bacteria reveal flavor biosynthesis metabolic pathways in fermented muskmelon puree.</title>
        <authorList>
            <person name="Yuan L."/>
            <person name="Li M."/>
            <person name="Xu X."/>
            <person name="Lao F."/>
            <person name="Wu J."/>
        </authorList>
    </citation>
    <scope>NUCLEOTIDE SEQUENCE</scope>
    <source>
        <strain evidence="12">Pa-2</strain>
    </source>
</reference>
<reference evidence="10" key="4">
    <citation type="submission" date="2023-04" db="EMBL/GenBank/DDBJ databases">
        <title>Genomic analysis of Lactococcus garvieae isolates.</title>
        <authorList>
            <person name="Zhanghang C."/>
        </authorList>
    </citation>
    <scope>NUCLEOTIDE SEQUENCE</scope>
    <source>
        <strain evidence="10">ZB-1</strain>
    </source>
</reference>
<dbReference type="EMBL" id="CP109635">
    <property type="protein sequence ID" value="UYT09509.1"/>
    <property type="molecule type" value="Genomic_DNA"/>
</dbReference>
<protein>
    <submittedName>
        <fullName evidence="10">Cytidine/deoxycytidylate deaminase family protein</fullName>
    </submittedName>
    <submittedName>
        <fullName evidence="9">dCMP deaminase</fullName>
    </submittedName>
</protein>
<dbReference type="Proteomes" id="UP000504756">
    <property type="component" value="Unassembled WGS sequence"/>
</dbReference>
<comment type="similarity">
    <text evidence="2">Belongs to the cytidine and deoxycytidylate deaminase family.</text>
</comment>
<feature type="binding site" evidence="7">
    <location>
        <position position="76"/>
    </location>
    <ligand>
        <name>Zn(2+)</name>
        <dbReference type="ChEBI" id="CHEBI:29105"/>
        <note>catalytic</note>
    </ligand>
</feature>
<dbReference type="EMBL" id="JARYTV010000001">
    <property type="protein sequence ID" value="MDH7959173.1"/>
    <property type="molecule type" value="Genomic_DNA"/>
</dbReference>
<keyword evidence="5 7" id="KW-0862">Zinc</keyword>
<proteinExistence type="inferred from homology"/>
<dbReference type="GO" id="GO:0004132">
    <property type="term" value="F:dCMP deaminase activity"/>
    <property type="evidence" value="ECO:0007669"/>
    <property type="project" value="InterPro"/>
</dbReference>
<dbReference type="PIRSF" id="PIRSF006019">
    <property type="entry name" value="dCMP_deaminase"/>
    <property type="match status" value="1"/>
</dbReference>
<dbReference type="EMBL" id="BLXU01000001">
    <property type="protein sequence ID" value="GFO51004.1"/>
    <property type="molecule type" value="Genomic_DNA"/>
</dbReference>
<feature type="domain" description="CMP/dCMP-type deaminase" evidence="8">
    <location>
        <begin position="9"/>
        <end position="142"/>
    </location>
</feature>
<dbReference type="PROSITE" id="PS51747">
    <property type="entry name" value="CYT_DCMP_DEAMINASES_2"/>
    <property type="match status" value="1"/>
</dbReference>
<evidence type="ECO:0000313" key="12">
    <source>
        <dbReference type="EMBL" id="WEA14923.1"/>
    </source>
</evidence>
<reference evidence="11" key="2">
    <citation type="submission" date="2022-10" db="EMBL/GenBank/DDBJ databases">
        <title>Genome assembly of Lactococcus garvieae isolates from cricket gut.</title>
        <authorList>
            <person name="Luecke A.R."/>
            <person name="Brown A.M.V."/>
            <person name="Wakeman C.A."/>
        </authorList>
    </citation>
    <scope>NUCLEOTIDE SEQUENCE</scope>
    <source>
        <strain evidence="11">Alexii-11_2</strain>
    </source>
</reference>
<dbReference type="Proteomes" id="UP001157396">
    <property type="component" value="Unassembled WGS sequence"/>
</dbReference>
<dbReference type="eggNOG" id="COG2131">
    <property type="taxonomic scope" value="Bacteria"/>
</dbReference>
<evidence type="ECO:0000256" key="5">
    <source>
        <dbReference type="ARBA" id="ARBA00022833"/>
    </source>
</evidence>
<dbReference type="OMA" id="HCEEVGC"/>
<dbReference type="InterPro" id="IPR016193">
    <property type="entry name" value="Cytidine_deaminase-like"/>
</dbReference>
<dbReference type="Proteomes" id="UP001164042">
    <property type="component" value="Chromosome"/>
</dbReference>
<dbReference type="EMBL" id="CP118627">
    <property type="protein sequence ID" value="WEA14923.1"/>
    <property type="molecule type" value="Genomic_DNA"/>
</dbReference>
<dbReference type="SUPFAM" id="SSF53927">
    <property type="entry name" value="Cytidine deaminase-like"/>
    <property type="match status" value="1"/>
</dbReference>
<dbReference type="InterPro" id="IPR002125">
    <property type="entry name" value="CMP_dCMP_dom"/>
</dbReference>
<evidence type="ECO:0000256" key="7">
    <source>
        <dbReference type="PIRSR" id="PIRSR006019-2"/>
    </source>
</evidence>
<comment type="cofactor">
    <cofactor evidence="1 7">
        <name>Zn(2+)</name>
        <dbReference type="ChEBI" id="CHEBI:29105"/>
    </cofactor>
</comment>
<gene>
    <name evidence="9" type="primary">dcdA</name>
    <name evidence="9" type="ORF">ikelab_02790</name>
    <name evidence="11" type="ORF">OF801_05865</name>
    <name evidence="12" type="ORF">PWF74_03655</name>
    <name evidence="10" type="ORF">QHR29_01600</name>
</gene>
<keyword evidence="3 7" id="KW-0479">Metal-binding</keyword>
<organism evidence="9 13">
    <name type="scientific">Lactococcus garvieae</name>
    <dbReference type="NCBI Taxonomy" id="1363"/>
    <lineage>
        <taxon>Bacteria</taxon>
        <taxon>Bacillati</taxon>
        <taxon>Bacillota</taxon>
        <taxon>Bacilli</taxon>
        <taxon>Lactobacillales</taxon>
        <taxon>Streptococcaceae</taxon>
        <taxon>Lactococcus</taxon>
    </lineage>
</organism>
<evidence type="ECO:0000313" key="11">
    <source>
        <dbReference type="EMBL" id="UYT09509.1"/>
    </source>
</evidence>
<evidence type="ECO:0000256" key="4">
    <source>
        <dbReference type="ARBA" id="ARBA00022801"/>
    </source>
</evidence>
<dbReference type="Gene3D" id="3.40.140.10">
    <property type="entry name" value="Cytidine Deaminase, domain 2"/>
    <property type="match status" value="1"/>
</dbReference>
<evidence type="ECO:0000256" key="6">
    <source>
        <dbReference type="PIRSR" id="PIRSR006019-1"/>
    </source>
</evidence>
<dbReference type="InterPro" id="IPR035105">
    <property type="entry name" value="Deoxycytidylate_deaminase_dom"/>
</dbReference>
<dbReference type="AlphaFoldDB" id="A0A098D0F8"/>
<keyword evidence="4" id="KW-0378">Hydrolase</keyword>
<feature type="binding site" evidence="7">
    <location>
        <position position="104"/>
    </location>
    <ligand>
        <name>Zn(2+)</name>
        <dbReference type="ChEBI" id="CHEBI:29105"/>
        <note>catalytic</note>
    </ligand>
</feature>
<evidence type="ECO:0000313" key="9">
    <source>
        <dbReference type="EMBL" id="GFO51004.1"/>
    </source>
</evidence>
<dbReference type="CDD" id="cd01286">
    <property type="entry name" value="deoxycytidylate_deaminase"/>
    <property type="match status" value="1"/>
</dbReference>
<dbReference type="InterPro" id="IPR016192">
    <property type="entry name" value="APOBEC/CMP_deaminase_Zn-bd"/>
</dbReference>
<dbReference type="Pfam" id="PF00383">
    <property type="entry name" value="dCMP_cyt_deam_1"/>
    <property type="match status" value="1"/>
</dbReference>
<accession>A0A098D0F8</accession>
<dbReference type="GO" id="GO:0005737">
    <property type="term" value="C:cytoplasm"/>
    <property type="evidence" value="ECO:0007669"/>
    <property type="project" value="TreeGrafter"/>
</dbReference>
<evidence type="ECO:0000259" key="8">
    <source>
        <dbReference type="PROSITE" id="PS51747"/>
    </source>
</evidence>
<evidence type="ECO:0000313" key="10">
    <source>
        <dbReference type="EMBL" id="MDH7959173.1"/>
    </source>
</evidence>
<evidence type="ECO:0000313" key="13">
    <source>
        <dbReference type="Proteomes" id="UP000504756"/>
    </source>
</evidence>
<evidence type="ECO:0000256" key="2">
    <source>
        <dbReference type="ARBA" id="ARBA00006576"/>
    </source>
</evidence>
<dbReference type="PANTHER" id="PTHR11086">
    <property type="entry name" value="DEOXYCYTIDYLATE DEAMINASE-RELATED"/>
    <property type="match status" value="1"/>
</dbReference>
<dbReference type="InterPro" id="IPR016473">
    <property type="entry name" value="dCMP_deaminase"/>
</dbReference>
<reference evidence="9 13" key="1">
    <citation type="submission" date="2020-06" db="EMBL/GenBank/DDBJ databases">
        <title>Draft genome sequence of Lactic acid bacteria from Okinawan-style tofu.</title>
        <authorList>
            <person name="Takara I."/>
            <person name="Ikematsu S."/>
        </authorList>
    </citation>
    <scope>NUCLEOTIDE SEQUENCE [LARGE SCALE GENOMIC DNA]</scope>
    <source>
        <strain evidence="9">Lg38</strain>
        <strain evidence="13">lg38</strain>
    </source>
</reference>
<dbReference type="RefSeq" id="WP_004257543.1">
    <property type="nucleotide sequence ID" value="NZ_AP026069.1"/>
</dbReference>
<dbReference type="PANTHER" id="PTHR11086:SF18">
    <property type="entry name" value="DEOXYCYTIDYLATE DEAMINASE"/>
    <property type="match status" value="1"/>
</dbReference>
<evidence type="ECO:0000256" key="3">
    <source>
        <dbReference type="ARBA" id="ARBA00022723"/>
    </source>
</evidence>
<dbReference type="InterPro" id="IPR015517">
    <property type="entry name" value="dCMP_deaminase-rel"/>
</dbReference>
<feature type="binding site" evidence="7">
    <location>
        <position position="107"/>
    </location>
    <ligand>
        <name>Zn(2+)</name>
        <dbReference type="ChEBI" id="CHEBI:29105"/>
        <note>catalytic</note>
    </ligand>
</feature>
<dbReference type="Proteomes" id="UP001217324">
    <property type="component" value="Chromosome"/>
</dbReference>
<evidence type="ECO:0000256" key="1">
    <source>
        <dbReference type="ARBA" id="ARBA00001947"/>
    </source>
</evidence>